<name>A0A168RN50_9BACT</name>
<evidence type="ECO:0000256" key="1">
    <source>
        <dbReference type="ARBA" id="ARBA00006700"/>
    </source>
</evidence>
<sequence length="154" mass="17504">MELTRVIHKPILTEKTNLLQGQNTYTFEVDYAANKYQIKNAVEFIFQVKVEAVNTIKVDKKAKRLGRFNGFTNRYKKAMVTLKDGYVINFYPNEEENKAQVEAEKEAKAKEEKAKNLAKEAQLEAKLSAKKAKSATKISTKTVRKTVARSGKEA</sequence>
<organism evidence="8 9">
    <name type="scientific">Mycoplasmopsis gallinarum</name>
    <dbReference type="NCBI Taxonomy" id="29557"/>
    <lineage>
        <taxon>Bacteria</taxon>
        <taxon>Bacillati</taxon>
        <taxon>Mycoplasmatota</taxon>
        <taxon>Mycoplasmoidales</taxon>
        <taxon>Metamycoplasmataceae</taxon>
        <taxon>Mycoplasmopsis</taxon>
    </lineage>
</organism>
<dbReference type="Proteomes" id="UP000076983">
    <property type="component" value="Unassembled WGS sequence"/>
</dbReference>
<protein>
    <recommendedName>
        <fullName evidence="6">Large ribosomal subunit protein uL23</fullName>
    </recommendedName>
</protein>
<evidence type="ECO:0000313" key="9">
    <source>
        <dbReference type="Proteomes" id="UP000076983"/>
    </source>
</evidence>
<dbReference type="InterPro" id="IPR013025">
    <property type="entry name" value="Ribosomal_uL23-like"/>
</dbReference>
<evidence type="ECO:0000256" key="4">
    <source>
        <dbReference type="ARBA" id="ARBA00022980"/>
    </source>
</evidence>
<dbReference type="NCBIfam" id="NF008919">
    <property type="entry name" value="PRK12280.1-3"/>
    <property type="match status" value="1"/>
</dbReference>
<comment type="function">
    <text evidence="6">One of the early assembly proteins it binds 23S rRNA. One of the proteins that surrounds the polypeptide exit tunnel on the outside of the ribosome. Forms the main docking site for trigger factor binding to the ribosome.</text>
</comment>
<gene>
    <name evidence="6 8" type="primary">rplW</name>
    <name evidence="8" type="ORF">MGALLINA_01830</name>
</gene>
<keyword evidence="2 6" id="KW-0699">rRNA-binding</keyword>
<keyword evidence="5 6" id="KW-0687">Ribonucleoprotein</keyword>
<evidence type="ECO:0000256" key="2">
    <source>
        <dbReference type="ARBA" id="ARBA00022730"/>
    </source>
</evidence>
<dbReference type="STRING" id="29557.MGALLINA_01830"/>
<dbReference type="GO" id="GO:0005840">
    <property type="term" value="C:ribosome"/>
    <property type="evidence" value="ECO:0007669"/>
    <property type="project" value="UniProtKB-KW"/>
</dbReference>
<comment type="similarity">
    <text evidence="1 6">Belongs to the universal ribosomal protein uL23 family.</text>
</comment>
<evidence type="ECO:0000313" key="8">
    <source>
        <dbReference type="EMBL" id="OAB49135.1"/>
    </source>
</evidence>
<dbReference type="OrthoDB" id="9793353at2"/>
<proteinExistence type="inferred from homology"/>
<dbReference type="PANTHER" id="PTHR11620">
    <property type="entry name" value="60S RIBOSOMAL PROTEIN L23A"/>
    <property type="match status" value="1"/>
</dbReference>
<dbReference type="GO" id="GO:0006412">
    <property type="term" value="P:translation"/>
    <property type="evidence" value="ECO:0007669"/>
    <property type="project" value="UniProtKB-UniRule"/>
</dbReference>
<comment type="caution">
    <text evidence="8">The sequence shown here is derived from an EMBL/GenBank/DDBJ whole genome shotgun (WGS) entry which is preliminary data.</text>
</comment>
<keyword evidence="4 6" id="KW-0689">Ribosomal protein</keyword>
<dbReference type="NCBIfam" id="NF004363">
    <property type="entry name" value="PRK05738.2-4"/>
    <property type="match status" value="1"/>
</dbReference>
<dbReference type="GO" id="GO:0019843">
    <property type="term" value="F:rRNA binding"/>
    <property type="evidence" value="ECO:0007669"/>
    <property type="project" value="UniProtKB-UniRule"/>
</dbReference>
<comment type="subunit">
    <text evidence="6">Part of the 50S ribosomal subunit. Contacts protein L29, and trigger factor when it is bound to the ribosome.</text>
</comment>
<dbReference type="InterPro" id="IPR012677">
    <property type="entry name" value="Nucleotide-bd_a/b_plait_sf"/>
</dbReference>
<keyword evidence="9" id="KW-1185">Reference proteome</keyword>
<accession>A0A168RN50</accession>
<feature type="coiled-coil region" evidence="7">
    <location>
        <begin position="91"/>
        <end position="124"/>
    </location>
</feature>
<evidence type="ECO:0000256" key="6">
    <source>
        <dbReference type="HAMAP-Rule" id="MF_01369"/>
    </source>
</evidence>
<dbReference type="GO" id="GO:1990904">
    <property type="term" value="C:ribonucleoprotein complex"/>
    <property type="evidence" value="ECO:0007669"/>
    <property type="project" value="UniProtKB-KW"/>
</dbReference>
<dbReference type="FunFam" id="3.30.70.330:FF:000001">
    <property type="entry name" value="50S ribosomal protein L23"/>
    <property type="match status" value="1"/>
</dbReference>
<reference evidence="8 9" key="1">
    <citation type="submission" date="2016-03" db="EMBL/GenBank/DDBJ databases">
        <title>Genome sequence of Mycoplasma gallinarum strain Mgn_IPT.</title>
        <authorList>
            <person name="Yacoub E."/>
            <person name="Sirand-Pugnet P."/>
            <person name="Barre A."/>
            <person name="Maurier F."/>
            <person name="Blanchard A."/>
            <person name="Ben Abdelmoumen B.M."/>
        </authorList>
    </citation>
    <scope>NUCLEOTIDE SEQUENCE [LARGE SCALE GENOMIC DNA]</scope>
    <source>
        <strain evidence="8 9">Mgn_IPT</strain>
    </source>
</reference>
<dbReference type="Pfam" id="PF00276">
    <property type="entry name" value="Ribosomal_L23"/>
    <property type="match status" value="1"/>
</dbReference>
<dbReference type="HAMAP" id="MF_01369_B">
    <property type="entry name" value="Ribosomal_uL23_B"/>
    <property type="match status" value="1"/>
</dbReference>
<dbReference type="Gene3D" id="3.30.70.330">
    <property type="match status" value="1"/>
</dbReference>
<dbReference type="SUPFAM" id="SSF54189">
    <property type="entry name" value="Ribosomal proteins S24e, L23 and L15e"/>
    <property type="match status" value="1"/>
</dbReference>
<dbReference type="GO" id="GO:0003735">
    <property type="term" value="F:structural constituent of ribosome"/>
    <property type="evidence" value="ECO:0007669"/>
    <property type="project" value="InterPro"/>
</dbReference>
<keyword evidence="3 6" id="KW-0694">RNA-binding</keyword>
<dbReference type="EMBL" id="LVLH01000020">
    <property type="protein sequence ID" value="OAB49135.1"/>
    <property type="molecule type" value="Genomic_DNA"/>
</dbReference>
<evidence type="ECO:0000256" key="7">
    <source>
        <dbReference type="SAM" id="Coils"/>
    </source>
</evidence>
<evidence type="ECO:0000256" key="3">
    <source>
        <dbReference type="ARBA" id="ARBA00022884"/>
    </source>
</evidence>
<dbReference type="RefSeq" id="WP_063626005.1">
    <property type="nucleotide sequence ID" value="NZ_LVLH01000020.1"/>
</dbReference>
<dbReference type="PATRIC" id="fig|29557.3.peg.164"/>
<keyword evidence="7" id="KW-0175">Coiled coil</keyword>
<dbReference type="InterPro" id="IPR012678">
    <property type="entry name" value="Ribosomal_uL23/eL15/eS24_sf"/>
</dbReference>
<dbReference type="AlphaFoldDB" id="A0A168RN50"/>
<evidence type="ECO:0000256" key="5">
    <source>
        <dbReference type="ARBA" id="ARBA00023274"/>
    </source>
</evidence>